<dbReference type="AlphaFoldDB" id="A0A7Z0S4B8"/>
<evidence type="ECO:0000313" key="3">
    <source>
        <dbReference type="Proteomes" id="UP000589521"/>
    </source>
</evidence>
<keyword evidence="1" id="KW-0472">Membrane</keyword>
<dbReference type="Pfam" id="PF11674">
    <property type="entry name" value="DUF3270"/>
    <property type="match status" value="1"/>
</dbReference>
<gene>
    <name evidence="2" type="ORF">HZY94_01095</name>
</gene>
<dbReference type="EMBL" id="JACBXX010000045">
    <property type="protein sequence ID" value="NYS95807.1"/>
    <property type="molecule type" value="Genomic_DNA"/>
</dbReference>
<evidence type="ECO:0000256" key="1">
    <source>
        <dbReference type="SAM" id="Phobius"/>
    </source>
</evidence>
<evidence type="ECO:0000313" key="2">
    <source>
        <dbReference type="EMBL" id="NYS95807.1"/>
    </source>
</evidence>
<dbReference type="InterPro" id="IPR021688">
    <property type="entry name" value="DUF3270"/>
</dbReference>
<accession>A0A7Z0S4B8</accession>
<feature type="transmembrane region" description="Helical" evidence="1">
    <location>
        <begin position="43"/>
        <end position="64"/>
    </location>
</feature>
<proteinExistence type="predicted"/>
<sequence length="102" mass="12257">MPVRENVLRDQEVLRNPQQPIEQPFTQYDPEQDQELRENRYEFYYYMNLAAFSLMTILFSFIFLSLEVASVWSISGAILISLAFLQASRYVRNYYKDRSKVR</sequence>
<reference evidence="2 3" key="1">
    <citation type="submission" date="2020-07" db="EMBL/GenBank/DDBJ databases">
        <title>MOT database genomes.</title>
        <authorList>
            <person name="Joseph S."/>
            <person name="Aduse-Opoku J."/>
            <person name="Hashim A."/>
            <person name="Wade W."/>
            <person name="Curtis M."/>
        </authorList>
    </citation>
    <scope>NUCLEOTIDE SEQUENCE [LARGE SCALE GENOMIC DNA]</scope>
    <source>
        <strain evidence="2 3">STR</strain>
    </source>
</reference>
<comment type="caution">
    <text evidence="2">The sequence shown here is derived from an EMBL/GenBank/DDBJ whole genome shotgun (WGS) entry which is preliminary data.</text>
</comment>
<dbReference type="Proteomes" id="UP000589521">
    <property type="component" value="Unassembled WGS sequence"/>
</dbReference>
<organism evidence="2 3">
    <name type="scientific">Streptococcus danieliae</name>
    <dbReference type="NCBI Taxonomy" id="747656"/>
    <lineage>
        <taxon>Bacteria</taxon>
        <taxon>Bacillati</taxon>
        <taxon>Bacillota</taxon>
        <taxon>Bacilli</taxon>
        <taxon>Lactobacillales</taxon>
        <taxon>Streptococcaceae</taxon>
        <taxon>Streptococcus</taxon>
    </lineage>
</organism>
<name>A0A7Z0S4B8_9STRE</name>
<protein>
    <submittedName>
        <fullName evidence="2">DUF3270 family protein</fullName>
    </submittedName>
</protein>
<keyword evidence="1" id="KW-0812">Transmembrane</keyword>
<keyword evidence="1" id="KW-1133">Transmembrane helix</keyword>
<feature type="transmembrane region" description="Helical" evidence="1">
    <location>
        <begin position="70"/>
        <end position="91"/>
    </location>
</feature>
<dbReference type="RefSeq" id="WP_179924654.1">
    <property type="nucleotide sequence ID" value="NZ_CATKDJ010000185.1"/>
</dbReference>